<dbReference type="GO" id="GO:0008270">
    <property type="term" value="F:zinc ion binding"/>
    <property type="evidence" value="ECO:0007669"/>
    <property type="project" value="UniProtKB-KW"/>
</dbReference>
<dbReference type="InterPro" id="IPR001650">
    <property type="entry name" value="Helicase_C-like"/>
</dbReference>
<protein>
    <submittedName>
        <fullName evidence="6">Helicase SNF</fullName>
    </submittedName>
</protein>
<dbReference type="InterPro" id="IPR013663">
    <property type="entry name" value="Helicase_SWF/SNF/SWI_bac"/>
</dbReference>
<keyword evidence="6" id="KW-0547">Nucleotide-binding</keyword>
<dbReference type="PANTHER" id="PTHR10799">
    <property type="entry name" value="SNF2/RAD54 HELICASE FAMILY"/>
    <property type="match status" value="1"/>
</dbReference>
<dbReference type="GO" id="GO:0016787">
    <property type="term" value="F:hydrolase activity"/>
    <property type="evidence" value="ECO:0007669"/>
    <property type="project" value="UniProtKB-KW"/>
</dbReference>
<dbReference type="SUPFAM" id="SSF52540">
    <property type="entry name" value="P-loop containing nucleoside triphosphate hydrolases"/>
    <property type="match status" value="2"/>
</dbReference>
<dbReference type="PROSITE" id="PS50966">
    <property type="entry name" value="ZF_SWIM"/>
    <property type="match status" value="1"/>
</dbReference>
<dbReference type="PROSITE" id="PS51192">
    <property type="entry name" value="HELICASE_ATP_BIND_1"/>
    <property type="match status" value="1"/>
</dbReference>
<keyword evidence="6" id="KW-0347">Helicase</keyword>
<feature type="domain" description="SWIM-type" evidence="3">
    <location>
        <begin position="58"/>
        <end position="97"/>
    </location>
</feature>
<evidence type="ECO:0000259" key="5">
    <source>
        <dbReference type="PROSITE" id="PS51194"/>
    </source>
</evidence>
<reference evidence="6 7" key="1">
    <citation type="submission" date="2018-10" db="EMBL/GenBank/DDBJ databases">
        <title>Genome Sequence of Cohnella sp.</title>
        <authorList>
            <person name="Srinivasan S."/>
            <person name="Kim M.K."/>
        </authorList>
    </citation>
    <scope>NUCLEOTIDE SEQUENCE [LARGE SCALE GENOMIC DNA]</scope>
    <source>
        <strain evidence="6 7">18JY8-7</strain>
    </source>
</reference>
<feature type="domain" description="Helicase C-terminal" evidence="5">
    <location>
        <begin position="917"/>
        <end position="1074"/>
    </location>
</feature>
<gene>
    <name evidence="6" type="ORF">EAV92_09525</name>
</gene>
<dbReference type="SMART" id="SM00490">
    <property type="entry name" value="HELICc"/>
    <property type="match status" value="1"/>
</dbReference>
<proteinExistence type="predicted"/>
<keyword evidence="2" id="KW-0862">Zinc</keyword>
<dbReference type="AlphaFoldDB" id="A0A3G3JY63"/>
<evidence type="ECO:0000256" key="1">
    <source>
        <dbReference type="ARBA" id="ARBA00022801"/>
    </source>
</evidence>
<dbReference type="Pfam" id="PF08455">
    <property type="entry name" value="SNF2_assoc"/>
    <property type="match status" value="1"/>
</dbReference>
<evidence type="ECO:0000259" key="3">
    <source>
        <dbReference type="PROSITE" id="PS50966"/>
    </source>
</evidence>
<dbReference type="EMBL" id="CP033433">
    <property type="protein sequence ID" value="AYQ72781.1"/>
    <property type="molecule type" value="Genomic_DNA"/>
</dbReference>
<dbReference type="GO" id="GO:0004386">
    <property type="term" value="F:helicase activity"/>
    <property type="evidence" value="ECO:0007669"/>
    <property type="project" value="UniProtKB-KW"/>
</dbReference>
<dbReference type="Pfam" id="PF00176">
    <property type="entry name" value="SNF2-rel_dom"/>
    <property type="match status" value="1"/>
</dbReference>
<keyword evidence="6" id="KW-0067">ATP-binding</keyword>
<dbReference type="CDD" id="cd18793">
    <property type="entry name" value="SF2_C_SNF"/>
    <property type="match status" value="1"/>
</dbReference>
<dbReference type="Proteomes" id="UP000269097">
    <property type="component" value="Chromosome"/>
</dbReference>
<keyword evidence="7" id="KW-1185">Reference proteome</keyword>
<dbReference type="FunFam" id="3.40.50.300:FF:000533">
    <property type="entry name" value="Helicase, Snf2 family"/>
    <property type="match status" value="1"/>
</dbReference>
<dbReference type="PROSITE" id="PS51194">
    <property type="entry name" value="HELICASE_CTER"/>
    <property type="match status" value="1"/>
</dbReference>
<name>A0A3G3JY63_9BACL</name>
<dbReference type="InterPro" id="IPR014001">
    <property type="entry name" value="Helicase_ATP-bd"/>
</dbReference>
<dbReference type="Gene3D" id="3.40.50.10810">
    <property type="entry name" value="Tandem AAA-ATPase domain"/>
    <property type="match status" value="1"/>
</dbReference>
<feature type="domain" description="Helicase ATP-binding" evidence="4">
    <location>
        <begin position="644"/>
        <end position="807"/>
    </location>
</feature>
<evidence type="ECO:0000259" key="4">
    <source>
        <dbReference type="PROSITE" id="PS51192"/>
    </source>
</evidence>
<evidence type="ECO:0000313" key="7">
    <source>
        <dbReference type="Proteomes" id="UP000269097"/>
    </source>
</evidence>
<dbReference type="Gene3D" id="3.40.50.300">
    <property type="entry name" value="P-loop containing nucleotide triphosphate hydrolases"/>
    <property type="match status" value="1"/>
</dbReference>
<dbReference type="Pfam" id="PF04434">
    <property type="entry name" value="SWIM"/>
    <property type="match status" value="1"/>
</dbReference>
<keyword evidence="1" id="KW-0378">Hydrolase</keyword>
<dbReference type="GO" id="GO:0005524">
    <property type="term" value="F:ATP binding"/>
    <property type="evidence" value="ECO:0007669"/>
    <property type="project" value="InterPro"/>
</dbReference>
<dbReference type="InterPro" id="IPR027417">
    <property type="entry name" value="P-loop_NTPase"/>
</dbReference>
<evidence type="ECO:0000256" key="2">
    <source>
        <dbReference type="PROSITE-ProRule" id="PRU00325"/>
    </source>
</evidence>
<sequence length="1084" mass="124126">MKGRITTQPITLADIRAWCGEDIYQQGQTYFKQKRVLRLERDPDGRLFDAVVTGTKRYSVHLELYDEGEPTSECECDFHETTQTPCKHIAAVLLRIHELQGGAVASDHAPVITNEHVYLARSMISIFDRSPAADEAEEEYRLGERETVHVEYTCTAAANQRKPSMTVEIKLGTRRLYTIQKIKQLLGHYENDTAYEIAKLFTLDPAHHSFSDTDRAIFDILLDISRNETAYRESHLMYAFSGMSGSDRMLFVPPYAWDRLLPLLLQANVKFMHGGQTYSDIREETGGVPLTFRFSQPSAEVYRIAVEGLQHVTVLEPYGICLEGNRIYRIDSATCKQIAELKGMFSRTSGFQVLISPAHLELFLARVVPGLKRIGPVIFDEDVQNRIVTAPLAARLYLDRAEDRLLARLEFVYGNVSLDPLAVKNGRSERTDKILMRDGEKESRVMSLIEQIPFRYDGKSLHLDDEDDIYHFLFRTLPQLNKWTEVYATPEVESMLAAPPRPPKVMIDLDPGTDWLEVRFDMDGIDDEEIRDLLRHLVEKKKYYRMPGGAYVSLEDEGYASIGRMLEEMELKRNDLQDTRLHLSVARGLRFLDPDDKVQGVKLGQRFREFIDNMRNPDSLDFEVPESLSPILRDYQRFGFQWMKTLSHYRFGGVLADDMGLGKTLQSIAFLLSELPQIREEGQPALIVCPASLTYNWWNELRKFAPDIRAVVVEGDKSARGDILGDLAGIDVVITSYPLLRRDAGDFADLRFSVLILDEAQAIKNHATQTAQSVKDIRAKHRFALTGTPIENRLEELWSIFDAVFPELFWSRKRFTELSPEQVAKKIRPFLLRRLKSDVLKELPDKIETVQASELLPEQKKLYLAYLARLQEDALRRIREEGFQKSRMHILAGMTRLRQLCCHPAMFVEGYEGESGKLEQLLEIVQECRDSGKRMLVFSQFTEMLGIIRRELEKMGASYFYLDGQTPGRDRVELCRRFNEGEGELFLISLKAGGTGLNLTGADTVLLFDLWWNPAVEQQAADRAHRIGQKNVVQVIRLVTQGTIEEKMFALQQRKRDLIDAVVQPGEESLTSLGEEDIRELLMI</sequence>
<evidence type="ECO:0000313" key="6">
    <source>
        <dbReference type="EMBL" id="AYQ72781.1"/>
    </source>
</evidence>
<dbReference type="CDD" id="cd18012">
    <property type="entry name" value="DEXQc_arch_SWI2_SNF2"/>
    <property type="match status" value="1"/>
</dbReference>
<keyword evidence="2" id="KW-0863">Zinc-finger</keyword>
<accession>A0A3G3JY63</accession>
<keyword evidence="2" id="KW-0479">Metal-binding</keyword>
<dbReference type="InterPro" id="IPR000330">
    <property type="entry name" value="SNF2_N"/>
</dbReference>
<dbReference type="RefSeq" id="WP_123040863.1">
    <property type="nucleotide sequence ID" value="NZ_CP033433.1"/>
</dbReference>
<dbReference type="InterPro" id="IPR038718">
    <property type="entry name" value="SNF2-like_sf"/>
</dbReference>
<dbReference type="KEGG" id="coh:EAV92_09525"/>
<dbReference type="InterPro" id="IPR007527">
    <property type="entry name" value="Znf_SWIM"/>
</dbReference>
<dbReference type="SMART" id="SM00487">
    <property type="entry name" value="DEXDc"/>
    <property type="match status" value="1"/>
</dbReference>
<dbReference type="InterPro" id="IPR049730">
    <property type="entry name" value="SNF2/RAD54-like_C"/>
</dbReference>
<dbReference type="Pfam" id="PF00271">
    <property type="entry name" value="Helicase_C"/>
    <property type="match status" value="1"/>
</dbReference>
<organism evidence="6 7">
    <name type="scientific">Cohnella candidum</name>
    <dbReference type="NCBI Taxonomy" id="2674991"/>
    <lineage>
        <taxon>Bacteria</taxon>
        <taxon>Bacillati</taxon>
        <taxon>Bacillota</taxon>
        <taxon>Bacilli</taxon>
        <taxon>Bacillales</taxon>
        <taxon>Paenibacillaceae</taxon>
        <taxon>Cohnella</taxon>
    </lineage>
</organism>